<evidence type="ECO:0000313" key="2">
    <source>
        <dbReference type="Proteomes" id="UP001359559"/>
    </source>
</evidence>
<evidence type="ECO:0000313" key="1">
    <source>
        <dbReference type="EMBL" id="KAK7303087.1"/>
    </source>
</evidence>
<dbReference type="EMBL" id="JAYKXN010000003">
    <property type="protein sequence ID" value="KAK7303087.1"/>
    <property type="molecule type" value="Genomic_DNA"/>
</dbReference>
<accession>A0AAN9JPW7</accession>
<protein>
    <submittedName>
        <fullName evidence="1">Uncharacterized protein</fullName>
    </submittedName>
</protein>
<comment type="caution">
    <text evidence="1">The sequence shown here is derived from an EMBL/GenBank/DDBJ whole genome shotgun (WGS) entry which is preliminary data.</text>
</comment>
<proteinExistence type="predicted"/>
<dbReference type="AlphaFoldDB" id="A0AAN9JPW7"/>
<name>A0AAN9JPW7_CLITE</name>
<keyword evidence="2" id="KW-1185">Reference proteome</keyword>
<organism evidence="1 2">
    <name type="scientific">Clitoria ternatea</name>
    <name type="common">Butterfly pea</name>
    <dbReference type="NCBI Taxonomy" id="43366"/>
    <lineage>
        <taxon>Eukaryota</taxon>
        <taxon>Viridiplantae</taxon>
        <taxon>Streptophyta</taxon>
        <taxon>Embryophyta</taxon>
        <taxon>Tracheophyta</taxon>
        <taxon>Spermatophyta</taxon>
        <taxon>Magnoliopsida</taxon>
        <taxon>eudicotyledons</taxon>
        <taxon>Gunneridae</taxon>
        <taxon>Pentapetalae</taxon>
        <taxon>rosids</taxon>
        <taxon>fabids</taxon>
        <taxon>Fabales</taxon>
        <taxon>Fabaceae</taxon>
        <taxon>Papilionoideae</taxon>
        <taxon>50 kb inversion clade</taxon>
        <taxon>NPAAA clade</taxon>
        <taxon>indigoferoid/millettioid clade</taxon>
        <taxon>Phaseoleae</taxon>
        <taxon>Clitoria</taxon>
    </lineage>
</organism>
<reference evidence="1 2" key="1">
    <citation type="submission" date="2024-01" db="EMBL/GenBank/DDBJ databases">
        <title>The genomes of 5 underutilized Papilionoideae crops provide insights into root nodulation and disease resistance.</title>
        <authorList>
            <person name="Yuan L."/>
        </authorList>
    </citation>
    <scope>NUCLEOTIDE SEQUENCE [LARGE SCALE GENOMIC DNA]</scope>
    <source>
        <strain evidence="1">LY-2023</strain>
        <tissue evidence="1">Leaf</tissue>
    </source>
</reference>
<gene>
    <name evidence="1" type="ORF">RJT34_13986</name>
</gene>
<dbReference type="Proteomes" id="UP001359559">
    <property type="component" value="Unassembled WGS sequence"/>
</dbReference>
<sequence length="72" mass="7997">MGSPLSFQGMVEIAQSLAKLYLEFPDLYIGCCRQARYGSVIVSFEGKDQAHIESAIEALHNKFQPGAFIEMN</sequence>